<evidence type="ECO:0000313" key="1">
    <source>
        <dbReference type="EMBL" id="KAK4176573.1"/>
    </source>
</evidence>
<dbReference type="EMBL" id="MU866193">
    <property type="protein sequence ID" value="KAK4176573.1"/>
    <property type="molecule type" value="Genomic_DNA"/>
</dbReference>
<name>A0AAN7A746_9PEZI</name>
<comment type="caution">
    <text evidence="1">The sequence shown here is derived from an EMBL/GenBank/DDBJ whole genome shotgun (WGS) entry which is preliminary data.</text>
</comment>
<feature type="non-terminal residue" evidence="1">
    <location>
        <position position="99"/>
    </location>
</feature>
<protein>
    <submittedName>
        <fullName evidence="1">Uncharacterized protein</fullName>
    </submittedName>
</protein>
<organism evidence="1 2">
    <name type="scientific">Triangularia setosa</name>
    <dbReference type="NCBI Taxonomy" id="2587417"/>
    <lineage>
        <taxon>Eukaryota</taxon>
        <taxon>Fungi</taxon>
        <taxon>Dikarya</taxon>
        <taxon>Ascomycota</taxon>
        <taxon>Pezizomycotina</taxon>
        <taxon>Sordariomycetes</taxon>
        <taxon>Sordariomycetidae</taxon>
        <taxon>Sordariales</taxon>
        <taxon>Podosporaceae</taxon>
        <taxon>Triangularia</taxon>
    </lineage>
</organism>
<dbReference type="AlphaFoldDB" id="A0AAN7A746"/>
<reference evidence="1" key="1">
    <citation type="journal article" date="2023" name="Mol. Phylogenet. Evol.">
        <title>Genome-scale phylogeny and comparative genomics of the fungal order Sordariales.</title>
        <authorList>
            <person name="Hensen N."/>
            <person name="Bonometti L."/>
            <person name="Westerberg I."/>
            <person name="Brannstrom I.O."/>
            <person name="Guillou S."/>
            <person name="Cros-Aarteil S."/>
            <person name="Calhoun S."/>
            <person name="Haridas S."/>
            <person name="Kuo A."/>
            <person name="Mondo S."/>
            <person name="Pangilinan J."/>
            <person name="Riley R."/>
            <person name="LaButti K."/>
            <person name="Andreopoulos B."/>
            <person name="Lipzen A."/>
            <person name="Chen C."/>
            <person name="Yan M."/>
            <person name="Daum C."/>
            <person name="Ng V."/>
            <person name="Clum A."/>
            <person name="Steindorff A."/>
            <person name="Ohm R.A."/>
            <person name="Martin F."/>
            <person name="Silar P."/>
            <person name="Natvig D.O."/>
            <person name="Lalanne C."/>
            <person name="Gautier V."/>
            <person name="Ament-Velasquez S.L."/>
            <person name="Kruys A."/>
            <person name="Hutchinson M.I."/>
            <person name="Powell A.J."/>
            <person name="Barry K."/>
            <person name="Miller A.N."/>
            <person name="Grigoriev I.V."/>
            <person name="Debuchy R."/>
            <person name="Gladieux P."/>
            <person name="Hiltunen Thoren M."/>
            <person name="Johannesson H."/>
        </authorList>
    </citation>
    <scope>NUCLEOTIDE SEQUENCE</scope>
    <source>
        <strain evidence="1">CBS 892.96</strain>
    </source>
</reference>
<evidence type="ECO:0000313" key="2">
    <source>
        <dbReference type="Proteomes" id="UP001302321"/>
    </source>
</evidence>
<reference evidence="1" key="2">
    <citation type="submission" date="2023-05" db="EMBL/GenBank/DDBJ databases">
        <authorList>
            <consortium name="Lawrence Berkeley National Laboratory"/>
            <person name="Steindorff A."/>
            <person name="Hensen N."/>
            <person name="Bonometti L."/>
            <person name="Westerberg I."/>
            <person name="Brannstrom I.O."/>
            <person name="Guillou S."/>
            <person name="Cros-Aarteil S."/>
            <person name="Calhoun S."/>
            <person name="Haridas S."/>
            <person name="Kuo A."/>
            <person name="Mondo S."/>
            <person name="Pangilinan J."/>
            <person name="Riley R."/>
            <person name="Labutti K."/>
            <person name="Andreopoulos B."/>
            <person name="Lipzen A."/>
            <person name="Chen C."/>
            <person name="Yanf M."/>
            <person name="Daum C."/>
            <person name="Ng V."/>
            <person name="Clum A."/>
            <person name="Ohm R."/>
            <person name="Martin F."/>
            <person name="Silar P."/>
            <person name="Natvig D."/>
            <person name="Lalanne C."/>
            <person name="Gautier V."/>
            <person name="Ament-Velasquez S.L."/>
            <person name="Kruys A."/>
            <person name="Hutchinson M.I."/>
            <person name="Powell A.J."/>
            <person name="Barry K."/>
            <person name="Miller A.N."/>
            <person name="Grigoriev I.V."/>
            <person name="Debuchy R."/>
            <person name="Gladieux P."/>
            <person name="Thoren M.H."/>
            <person name="Johannesson H."/>
        </authorList>
    </citation>
    <scope>NUCLEOTIDE SEQUENCE</scope>
    <source>
        <strain evidence="1">CBS 892.96</strain>
    </source>
</reference>
<feature type="non-terminal residue" evidence="1">
    <location>
        <position position="1"/>
    </location>
</feature>
<proteinExistence type="predicted"/>
<dbReference type="Proteomes" id="UP001302321">
    <property type="component" value="Unassembled WGS sequence"/>
</dbReference>
<sequence>LPWELRNKIRKLAICPDVPGVHVFRVYHSDHPRQLSYSTHHEATQGSCGEEGVFPTKLNKSHAAAPRCLSRGVYFSPAQQKAAPISWTANNPSSYLIDS</sequence>
<gene>
    <name evidence="1" type="ORF">QBC36DRAFT_156245</name>
</gene>
<keyword evidence="2" id="KW-1185">Reference proteome</keyword>
<accession>A0AAN7A746</accession>